<name>A0A0B0PTC2_GOSAR</name>
<evidence type="ECO:0000313" key="2">
    <source>
        <dbReference type="Proteomes" id="UP000032142"/>
    </source>
</evidence>
<proteinExistence type="predicted"/>
<reference evidence="2" key="1">
    <citation type="submission" date="2014-09" db="EMBL/GenBank/DDBJ databases">
        <authorList>
            <person name="Mudge J."/>
            <person name="Ramaraj T."/>
            <person name="Lindquist I.E."/>
            <person name="Bharti A.K."/>
            <person name="Sundararajan A."/>
            <person name="Cameron C.T."/>
            <person name="Woodward J.E."/>
            <person name="May G.D."/>
            <person name="Brubaker C."/>
            <person name="Broadhvest J."/>
            <person name="Wilkins T.A."/>
        </authorList>
    </citation>
    <scope>NUCLEOTIDE SEQUENCE</scope>
    <source>
        <strain evidence="2">cv. AKA8401</strain>
    </source>
</reference>
<accession>A0A0B0PTC2</accession>
<evidence type="ECO:0000313" key="1">
    <source>
        <dbReference type="EMBL" id="KHG29703.1"/>
    </source>
</evidence>
<dbReference type="EMBL" id="KN451368">
    <property type="protein sequence ID" value="KHG29703.1"/>
    <property type="molecule type" value="Genomic_DNA"/>
</dbReference>
<organism evidence="1 2">
    <name type="scientific">Gossypium arboreum</name>
    <name type="common">Tree cotton</name>
    <name type="synonym">Gossypium nanking</name>
    <dbReference type="NCBI Taxonomy" id="29729"/>
    <lineage>
        <taxon>Eukaryota</taxon>
        <taxon>Viridiplantae</taxon>
        <taxon>Streptophyta</taxon>
        <taxon>Embryophyta</taxon>
        <taxon>Tracheophyta</taxon>
        <taxon>Spermatophyta</taxon>
        <taxon>Magnoliopsida</taxon>
        <taxon>eudicotyledons</taxon>
        <taxon>Gunneridae</taxon>
        <taxon>Pentapetalae</taxon>
        <taxon>rosids</taxon>
        <taxon>malvids</taxon>
        <taxon>Malvales</taxon>
        <taxon>Malvaceae</taxon>
        <taxon>Malvoideae</taxon>
        <taxon>Gossypium</taxon>
    </lineage>
</organism>
<protein>
    <submittedName>
        <fullName evidence="1">Uncharacterized protein</fullName>
    </submittedName>
</protein>
<sequence>MEIQIKIS</sequence>
<dbReference type="Proteomes" id="UP000032142">
    <property type="component" value="Unassembled WGS sequence"/>
</dbReference>
<keyword evidence="2" id="KW-1185">Reference proteome</keyword>
<gene>
    <name evidence="1" type="ORF">F383_36005</name>
</gene>